<dbReference type="Gene3D" id="1.10.260.40">
    <property type="entry name" value="lambda repressor-like DNA-binding domains"/>
    <property type="match status" value="1"/>
</dbReference>
<comment type="caution">
    <text evidence="1">The sequence shown here is derived from an EMBL/GenBank/DDBJ whole genome shotgun (WGS) entry which is preliminary data.</text>
</comment>
<evidence type="ECO:0008006" key="3">
    <source>
        <dbReference type="Google" id="ProtNLM"/>
    </source>
</evidence>
<dbReference type="RefSeq" id="WP_063382139.1">
    <property type="nucleotide sequence ID" value="NZ_AUXX01000034.1"/>
</dbReference>
<sequence length="140" mass="15623">MRKVLNKKQSEVAQILKRARDIYSFGNNKDLCIYFGLSESLASQHIGRGTIPWRLIQSVVDDSNVSYDYLLKGVTGTSEILIEECELAIDKALVKAGLYKLIDDDKMAAMKKLLSNSINEMHATSIAKKKQKISNSSKIA</sequence>
<name>A0A162BKB2_9GAMM</name>
<reference evidence="1 2" key="1">
    <citation type="submission" date="2013-07" db="EMBL/GenBank/DDBJ databases">
        <title>Comparative Genomic and Metabolomic Analysis of Twelve Strains of Pseudoalteromonas luteoviolacea.</title>
        <authorList>
            <person name="Vynne N.G."/>
            <person name="Mansson M."/>
            <person name="Gram L."/>
        </authorList>
    </citation>
    <scope>NUCLEOTIDE SEQUENCE [LARGE SCALE GENOMIC DNA]</scope>
    <source>
        <strain evidence="1 2">S4060-1</strain>
    </source>
</reference>
<gene>
    <name evidence="1" type="ORF">N478_03645</name>
</gene>
<evidence type="ECO:0000313" key="2">
    <source>
        <dbReference type="Proteomes" id="UP000076661"/>
    </source>
</evidence>
<organism evidence="1 2">
    <name type="scientific">Pseudoalteromonas luteoviolacea S4060-1</name>
    <dbReference type="NCBI Taxonomy" id="1365257"/>
    <lineage>
        <taxon>Bacteria</taxon>
        <taxon>Pseudomonadati</taxon>
        <taxon>Pseudomonadota</taxon>
        <taxon>Gammaproteobacteria</taxon>
        <taxon>Alteromonadales</taxon>
        <taxon>Pseudoalteromonadaceae</taxon>
        <taxon>Pseudoalteromonas</taxon>
    </lineage>
</organism>
<dbReference type="GO" id="GO:0003677">
    <property type="term" value="F:DNA binding"/>
    <property type="evidence" value="ECO:0007669"/>
    <property type="project" value="InterPro"/>
</dbReference>
<proteinExistence type="predicted"/>
<evidence type="ECO:0000313" key="1">
    <source>
        <dbReference type="EMBL" id="KZN63356.1"/>
    </source>
</evidence>
<dbReference type="Proteomes" id="UP000076661">
    <property type="component" value="Unassembled WGS sequence"/>
</dbReference>
<dbReference type="EMBL" id="AUXX01000034">
    <property type="protein sequence ID" value="KZN63356.1"/>
    <property type="molecule type" value="Genomic_DNA"/>
</dbReference>
<dbReference type="PATRIC" id="fig|1365257.3.peg.3764"/>
<accession>A0A162BKB2</accession>
<dbReference type="InterPro" id="IPR010982">
    <property type="entry name" value="Lambda_DNA-bd_dom_sf"/>
</dbReference>
<dbReference type="AlphaFoldDB" id="A0A162BKB2"/>
<protein>
    <recommendedName>
        <fullName evidence="3">Bacteriophage CI repressor</fullName>
    </recommendedName>
</protein>